<proteinExistence type="predicted"/>
<comment type="caution">
    <text evidence="3">The sequence shown here is derived from an EMBL/GenBank/DDBJ whole genome shotgun (WGS) entry which is preliminary data.</text>
</comment>
<sequence>RHQPRLPRRPRAHKQVDTQADAGQRADDGVHAELLGGAVQGVAVGCGQVVLEVLLGELGEVVAGVAAEHGERVGRHFLFFVVFGILVAPFLLSWLSSPKSVWLWLGLQIFEAFSAVKAIPGALSRSFTDYVFNSVYSVLLIGDSEGLERRRR</sequence>
<evidence type="ECO:0000256" key="1">
    <source>
        <dbReference type="SAM" id="MobiDB-lite"/>
    </source>
</evidence>
<evidence type="ECO:0000256" key="2">
    <source>
        <dbReference type="SAM" id="Phobius"/>
    </source>
</evidence>
<feature type="compositionally biased region" description="Basic residues" evidence="1">
    <location>
        <begin position="1"/>
        <end position="13"/>
    </location>
</feature>
<gene>
    <name evidence="3" type="ORF">MPH_05332</name>
</gene>
<dbReference type="InParanoid" id="K2RRZ2"/>
<organism evidence="3 4">
    <name type="scientific">Macrophomina phaseolina (strain MS6)</name>
    <name type="common">Charcoal rot fungus</name>
    <dbReference type="NCBI Taxonomy" id="1126212"/>
    <lineage>
        <taxon>Eukaryota</taxon>
        <taxon>Fungi</taxon>
        <taxon>Dikarya</taxon>
        <taxon>Ascomycota</taxon>
        <taxon>Pezizomycotina</taxon>
        <taxon>Dothideomycetes</taxon>
        <taxon>Dothideomycetes incertae sedis</taxon>
        <taxon>Botryosphaeriales</taxon>
        <taxon>Botryosphaeriaceae</taxon>
        <taxon>Macrophomina</taxon>
    </lineage>
</organism>
<feature type="transmembrane region" description="Helical" evidence="2">
    <location>
        <begin position="101"/>
        <end position="119"/>
    </location>
</feature>
<dbReference type="EMBL" id="AHHD01000247">
    <property type="protein sequence ID" value="EKG17478.1"/>
    <property type="molecule type" value="Genomic_DNA"/>
</dbReference>
<feature type="transmembrane region" description="Helical" evidence="2">
    <location>
        <begin position="77"/>
        <end position="95"/>
    </location>
</feature>
<evidence type="ECO:0000313" key="4">
    <source>
        <dbReference type="Proteomes" id="UP000007129"/>
    </source>
</evidence>
<reference evidence="3 4" key="1">
    <citation type="journal article" date="2012" name="BMC Genomics">
        <title>Tools to kill: Genome of one of the most destructive plant pathogenic fungi Macrophomina phaseolina.</title>
        <authorList>
            <person name="Islam M.S."/>
            <person name="Haque M.S."/>
            <person name="Islam M.M."/>
            <person name="Emdad E.M."/>
            <person name="Halim A."/>
            <person name="Hossen Q.M.M."/>
            <person name="Hossain M.Z."/>
            <person name="Ahmed B."/>
            <person name="Rahim S."/>
            <person name="Rahman M.S."/>
            <person name="Alam M.M."/>
            <person name="Hou S."/>
            <person name="Wan X."/>
            <person name="Saito J.A."/>
            <person name="Alam M."/>
        </authorList>
    </citation>
    <scope>NUCLEOTIDE SEQUENCE [LARGE SCALE GENOMIC DNA]</scope>
    <source>
        <strain evidence="3 4">MS6</strain>
    </source>
</reference>
<feature type="non-terminal residue" evidence="3">
    <location>
        <position position="1"/>
    </location>
</feature>
<protein>
    <submittedName>
        <fullName evidence="3">Uncharacterized protein</fullName>
    </submittedName>
</protein>
<name>K2RRZ2_MACPH</name>
<keyword evidence="2" id="KW-1133">Transmembrane helix</keyword>
<dbReference type="HOGENOM" id="CLU_1726647_0_0_1"/>
<dbReference type="VEuPathDB" id="FungiDB:MPH_05332"/>
<keyword evidence="2" id="KW-0472">Membrane</keyword>
<evidence type="ECO:0000313" key="3">
    <source>
        <dbReference type="EMBL" id="EKG17478.1"/>
    </source>
</evidence>
<feature type="region of interest" description="Disordered" evidence="1">
    <location>
        <begin position="1"/>
        <end position="23"/>
    </location>
</feature>
<accession>K2RRZ2</accession>
<dbReference type="Proteomes" id="UP000007129">
    <property type="component" value="Unassembled WGS sequence"/>
</dbReference>
<dbReference type="AlphaFoldDB" id="K2RRZ2"/>
<keyword evidence="2" id="KW-0812">Transmembrane</keyword>